<evidence type="ECO:0000313" key="4">
    <source>
        <dbReference type="Proteomes" id="UP000005139"/>
    </source>
</evidence>
<dbReference type="eggNOG" id="COG2805">
    <property type="taxonomic scope" value="Bacteria"/>
</dbReference>
<accession>A1HQ23</accession>
<dbReference type="Gene3D" id="3.40.50.300">
    <property type="entry name" value="P-loop containing nucleotide triphosphate hydrolases"/>
    <property type="match status" value="1"/>
</dbReference>
<protein>
    <submittedName>
        <fullName evidence="3">Twitching motility protein</fullName>
    </submittedName>
</protein>
<evidence type="ECO:0000256" key="1">
    <source>
        <dbReference type="ARBA" id="ARBA00006611"/>
    </source>
</evidence>
<dbReference type="RefSeq" id="WP_007289133.1">
    <property type="nucleotide sequence ID" value="NZ_AAWL01000006.1"/>
</dbReference>
<dbReference type="SUPFAM" id="SSF52540">
    <property type="entry name" value="P-loop containing nucleoside triphosphate hydrolases"/>
    <property type="match status" value="1"/>
</dbReference>
<dbReference type="InterPro" id="IPR003593">
    <property type="entry name" value="AAA+_ATPase"/>
</dbReference>
<dbReference type="InterPro" id="IPR006321">
    <property type="entry name" value="PilT/PilU"/>
</dbReference>
<dbReference type="InterPro" id="IPR001482">
    <property type="entry name" value="T2SS/T4SS_dom"/>
</dbReference>
<reference evidence="3 4" key="2">
    <citation type="submission" date="2007-01" db="EMBL/GenBank/DDBJ databases">
        <title>Sequencing of the draft genome and assembly of Thermosinus carboxydivorans Nor1.</title>
        <authorList>
            <consortium name="US DOE Joint Genome Institute (JGI-PGF)"/>
            <person name="Copeland A."/>
            <person name="Lucas S."/>
            <person name="Lapidus A."/>
            <person name="Barry K."/>
            <person name="Glavina del Rio T."/>
            <person name="Dalin E."/>
            <person name="Tice H."/>
            <person name="Bruce D."/>
            <person name="Pitluck S."/>
            <person name="Richardson P."/>
        </authorList>
    </citation>
    <scope>NUCLEOTIDE SEQUENCE [LARGE SCALE GENOMIC DNA]</scope>
    <source>
        <strain evidence="3 4">Nor1</strain>
    </source>
</reference>
<dbReference type="NCBIfam" id="TIGR01420">
    <property type="entry name" value="pilT_fam"/>
    <property type="match status" value="1"/>
</dbReference>
<dbReference type="InterPro" id="IPR050921">
    <property type="entry name" value="T4SS_GSP_E_ATPase"/>
</dbReference>
<dbReference type="Proteomes" id="UP000005139">
    <property type="component" value="Unassembled WGS sequence"/>
</dbReference>
<dbReference type="PANTHER" id="PTHR30486">
    <property type="entry name" value="TWITCHING MOTILITY PROTEIN PILT"/>
    <property type="match status" value="1"/>
</dbReference>
<dbReference type="GO" id="GO:0016887">
    <property type="term" value="F:ATP hydrolysis activity"/>
    <property type="evidence" value="ECO:0007669"/>
    <property type="project" value="InterPro"/>
</dbReference>
<dbReference type="Pfam" id="PF00437">
    <property type="entry name" value="T2SSE"/>
    <property type="match status" value="1"/>
</dbReference>
<dbReference type="InterPro" id="IPR027417">
    <property type="entry name" value="P-loop_NTPase"/>
</dbReference>
<dbReference type="CDD" id="cd01131">
    <property type="entry name" value="PilT"/>
    <property type="match status" value="1"/>
</dbReference>
<comment type="similarity">
    <text evidence="1">Belongs to the GSP E family.</text>
</comment>
<dbReference type="SMART" id="SM00382">
    <property type="entry name" value="AAA"/>
    <property type="match status" value="1"/>
</dbReference>
<sequence length="351" mass="38663">MTVEELLREAVLRQASDLHITVGAPPVLRIHGSLVLTDSSPLTADATEKLFNSIATAEQQAKFREQGEVDFSYAIPGFSRFRVNAFRQRGFTAIAVRVVAEKVPTLDELGHPEVIKTLARKPRGLVLVTGPTGSGKSTTLAAMIDLINSERSCHIITLEDPIEYLHQHKKCIVNQREINTDTRSFANALRAALREDPDVILVGEMRDAETIGIAITAAETGHLVFATLHTGDAAQTIDRIIDVFPPYQQQQIRVQLSLTLQGIIAQQLLPRQDGRGRVAALEVLVATPAVRNLIREGKTHQLLSVIQTGGKVGMQTMDMALRDLYRRGLISREDALARAMDQEMFLKLING</sequence>
<dbReference type="EMBL" id="AAWL01000006">
    <property type="protein sequence ID" value="EAX47873.1"/>
    <property type="molecule type" value="Genomic_DNA"/>
</dbReference>
<dbReference type="Gene3D" id="3.30.450.90">
    <property type="match status" value="1"/>
</dbReference>
<evidence type="ECO:0000259" key="2">
    <source>
        <dbReference type="PROSITE" id="PS00662"/>
    </source>
</evidence>
<comment type="caution">
    <text evidence="3">The sequence shown here is derived from an EMBL/GenBank/DDBJ whole genome shotgun (WGS) entry which is preliminary data.</text>
</comment>
<dbReference type="AlphaFoldDB" id="A1HQ23"/>
<feature type="domain" description="Bacterial type II secretion system protein E" evidence="2">
    <location>
        <begin position="193"/>
        <end position="207"/>
    </location>
</feature>
<dbReference type="PROSITE" id="PS00662">
    <property type="entry name" value="T2SP_E"/>
    <property type="match status" value="1"/>
</dbReference>
<evidence type="ECO:0000313" key="3">
    <source>
        <dbReference type="EMBL" id="EAX47873.1"/>
    </source>
</evidence>
<gene>
    <name evidence="3" type="ORF">TcarDRAFT_1562</name>
</gene>
<name>A1HQ23_9FIRM</name>
<dbReference type="GO" id="GO:0005524">
    <property type="term" value="F:ATP binding"/>
    <property type="evidence" value="ECO:0007669"/>
    <property type="project" value="InterPro"/>
</dbReference>
<keyword evidence="4" id="KW-1185">Reference proteome</keyword>
<reference evidence="3 4" key="1">
    <citation type="submission" date="2007-01" db="EMBL/GenBank/DDBJ databases">
        <title>Annotation of the draft genome assembly of Thermosinus carboxydivorans Nor1.</title>
        <authorList>
            <consortium name="US DOE Joint Genome Institute (JGI-ORNL)"/>
            <person name="Larimer F."/>
            <person name="Land M."/>
            <person name="Hauser L."/>
        </authorList>
    </citation>
    <scope>NUCLEOTIDE SEQUENCE [LARGE SCALE GENOMIC DNA]</scope>
    <source>
        <strain evidence="3 4">Nor1</strain>
    </source>
</reference>
<organism evidence="3 4">
    <name type="scientific">Thermosinus carboxydivorans Nor1</name>
    <dbReference type="NCBI Taxonomy" id="401526"/>
    <lineage>
        <taxon>Bacteria</taxon>
        <taxon>Bacillati</taxon>
        <taxon>Bacillota</taxon>
        <taxon>Negativicutes</taxon>
        <taxon>Selenomonadales</taxon>
        <taxon>Sporomusaceae</taxon>
        <taxon>Thermosinus</taxon>
    </lineage>
</organism>
<proteinExistence type="inferred from homology"/>